<evidence type="ECO:0000256" key="1">
    <source>
        <dbReference type="SAM" id="SignalP"/>
    </source>
</evidence>
<keyword evidence="3" id="KW-1185">Reference proteome</keyword>
<dbReference type="PANTHER" id="PTHR38123:SF1">
    <property type="entry name" value="HYDROPHOBIC SURFACE BINDING PROTEIN"/>
    <property type="match status" value="1"/>
</dbReference>
<dbReference type="Proteomes" id="UP000799441">
    <property type="component" value="Unassembled WGS sequence"/>
</dbReference>
<evidence type="ECO:0000313" key="3">
    <source>
        <dbReference type="Proteomes" id="UP000799441"/>
    </source>
</evidence>
<dbReference type="EMBL" id="MU003827">
    <property type="protein sequence ID" value="KAF2718267.1"/>
    <property type="molecule type" value="Genomic_DNA"/>
</dbReference>
<gene>
    <name evidence="2" type="ORF">K431DRAFT_287772</name>
</gene>
<reference evidence="2" key="1">
    <citation type="journal article" date="2020" name="Stud. Mycol.">
        <title>101 Dothideomycetes genomes: a test case for predicting lifestyles and emergence of pathogens.</title>
        <authorList>
            <person name="Haridas S."/>
            <person name="Albert R."/>
            <person name="Binder M."/>
            <person name="Bloem J."/>
            <person name="Labutti K."/>
            <person name="Salamov A."/>
            <person name="Andreopoulos B."/>
            <person name="Baker S."/>
            <person name="Barry K."/>
            <person name="Bills G."/>
            <person name="Bluhm B."/>
            <person name="Cannon C."/>
            <person name="Castanera R."/>
            <person name="Culley D."/>
            <person name="Daum C."/>
            <person name="Ezra D."/>
            <person name="Gonzalez J."/>
            <person name="Henrissat B."/>
            <person name="Kuo A."/>
            <person name="Liang C."/>
            <person name="Lipzen A."/>
            <person name="Lutzoni F."/>
            <person name="Magnuson J."/>
            <person name="Mondo S."/>
            <person name="Nolan M."/>
            <person name="Ohm R."/>
            <person name="Pangilinan J."/>
            <person name="Park H.-J."/>
            <person name="Ramirez L."/>
            <person name="Alfaro M."/>
            <person name="Sun H."/>
            <person name="Tritt A."/>
            <person name="Yoshinaga Y."/>
            <person name="Zwiers L.-H."/>
            <person name="Turgeon B."/>
            <person name="Goodwin S."/>
            <person name="Spatafora J."/>
            <person name="Crous P."/>
            <person name="Grigoriev I."/>
        </authorList>
    </citation>
    <scope>NUCLEOTIDE SEQUENCE</scope>
    <source>
        <strain evidence="2">CBS 116435</strain>
    </source>
</reference>
<feature type="signal peptide" evidence="1">
    <location>
        <begin position="1"/>
        <end position="17"/>
    </location>
</feature>
<dbReference type="AlphaFoldDB" id="A0A9P4Q594"/>
<keyword evidence="1" id="KW-0732">Signal</keyword>
<dbReference type="Pfam" id="PF12296">
    <property type="entry name" value="HsbA"/>
    <property type="match status" value="1"/>
</dbReference>
<dbReference type="InterPro" id="IPR021054">
    <property type="entry name" value="Cell_wall_mannoprotein_1"/>
</dbReference>
<proteinExistence type="predicted"/>
<organism evidence="2 3">
    <name type="scientific">Polychaeton citri CBS 116435</name>
    <dbReference type="NCBI Taxonomy" id="1314669"/>
    <lineage>
        <taxon>Eukaryota</taxon>
        <taxon>Fungi</taxon>
        <taxon>Dikarya</taxon>
        <taxon>Ascomycota</taxon>
        <taxon>Pezizomycotina</taxon>
        <taxon>Dothideomycetes</taxon>
        <taxon>Dothideomycetidae</taxon>
        <taxon>Capnodiales</taxon>
        <taxon>Capnodiaceae</taxon>
        <taxon>Polychaeton</taxon>
    </lineage>
</organism>
<dbReference type="PANTHER" id="PTHR38123">
    <property type="entry name" value="CELL WALL SERINE-THREONINE-RICH GALACTOMANNOPROTEIN MP1 (AFU_ORTHOLOGUE AFUA_4G03240)"/>
    <property type="match status" value="1"/>
</dbReference>
<dbReference type="Gene3D" id="1.20.1280.140">
    <property type="match status" value="1"/>
</dbReference>
<dbReference type="OrthoDB" id="2422134at2759"/>
<protein>
    <submittedName>
        <fullName evidence="2">Uncharacterized protein</fullName>
    </submittedName>
</protein>
<name>A0A9P4Q594_9PEZI</name>
<feature type="chain" id="PRO_5040198853" evidence="1">
    <location>
        <begin position="18"/>
        <end position="174"/>
    </location>
</feature>
<sequence length="174" mass="18693">MKLYAVTVFTFAAIALSQSPQTQVIYDDVTSIDEHVKTLTTATAAYQGGLLSQAPLAIDFVPVHLATRKGYYDSLSLPAQVSIADASRIIEHVNQTLSIDNPKAVDTLISKKALFDQAGSDLFIKSGLELLLSDHLSFSNEVLKRAPAELVDEANQVVGVITVALQKGIDTFSS</sequence>
<accession>A0A9P4Q594</accession>
<dbReference type="GO" id="GO:0005576">
    <property type="term" value="C:extracellular region"/>
    <property type="evidence" value="ECO:0007669"/>
    <property type="project" value="TreeGrafter"/>
</dbReference>
<evidence type="ECO:0000313" key="2">
    <source>
        <dbReference type="EMBL" id="KAF2718267.1"/>
    </source>
</evidence>
<comment type="caution">
    <text evidence="2">The sequence shown here is derived from an EMBL/GenBank/DDBJ whole genome shotgun (WGS) entry which is preliminary data.</text>
</comment>